<dbReference type="EMBL" id="JAMKFB020000002">
    <property type="protein sequence ID" value="KAL0201668.1"/>
    <property type="molecule type" value="Genomic_DNA"/>
</dbReference>
<name>A0ABD0RSZ3_CIRMR</name>
<evidence type="ECO:0000313" key="1">
    <source>
        <dbReference type="EMBL" id="KAL0201668.1"/>
    </source>
</evidence>
<accession>A0ABD0RSZ3</accession>
<keyword evidence="2" id="KW-1185">Reference proteome</keyword>
<organism evidence="1 2">
    <name type="scientific">Cirrhinus mrigala</name>
    <name type="common">Mrigala</name>
    <dbReference type="NCBI Taxonomy" id="683832"/>
    <lineage>
        <taxon>Eukaryota</taxon>
        <taxon>Metazoa</taxon>
        <taxon>Chordata</taxon>
        <taxon>Craniata</taxon>
        <taxon>Vertebrata</taxon>
        <taxon>Euteleostomi</taxon>
        <taxon>Actinopterygii</taxon>
        <taxon>Neopterygii</taxon>
        <taxon>Teleostei</taxon>
        <taxon>Ostariophysi</taxon>
        <taxon>Cypriniformes</taxon>
        <taxon>Cyprinidae</taxon>
        <taxon>Labeoninae</taxon>
        <taxon>Labeonini</taxon>
        <taxon>Cirrhinus</taxon>
    </lineage>
</organism>
<gene>
    <name evidence="1" type="ORF">M9458_004855</name>
</gene>
<evidence type="ECO:0000313" key="2">
    <source>
        <dbReference type="Proteomes" id="UP001529510"/>
    </source>
</evidence>
<dbReference type="AlphaFoldDB" id="A0ABD0RSZ3"/>
<reference evidence="1 2" key="1">
    <citation type="submission" date="2024-05" db="EMBL/GenBank/DDBJ databases">
        <title>Genome sequencing and assembly of Indian major carp, Cirrhinus mrigala (Hamilton, 1822).</title>
        <authorList>
            <person name="Mohindra V."/>
            <person name="Chowdhury L.M."/>
            <person name="Lal K."/>
            <person name="Jena J.K."/>
        </authorList>
    </citation>
    <scope>NUCLEOTIDE SEQUENCE [LARGE SCALE GENOMIC DNA]</scope>
    <source>
        <strain evidence="1">CM1030</strain>
        <tissue evidence="1">Blood</tissue>
    </source>
</reference>
<proteinExistence type="predicted"/>
<sequence>DLNHMCSSPERNLLFTPLTGVCGSTRSQTCISDEFNFTVYEAERKISPPLQRVYCALIQLGRCAHVQLDVYDGP</sequence>
<protein>
    <submittedName>
        <fullName evidence="1">Uncharacterized protein</fullName>
    </submittedName>
</protein>
<feature type="non-terminal residue" evidence="1">
    <location>
        <position position="74"/>
    </location>
</feature>
<feature type="non-terminal residue" evidence="1">
    <location>
        <position position="1"/>
    </location>
</feature>
<dbReference type="Proteomes" id="UP001529510">
    <property type="component" value="Unassembled WGS sequence"/>
</dbReference>
<comment type="caution">
    <text evidence="1">The sequence shown here is derived from an EMBL/GenBank/DDBJ whole genome shotgun (WGS) entry which is preliminary data.</text>
</comment>